<feature type="compositionally biased region" description="Acidic residues" evidence="5">
    <location>
        <begin position="1"/>
        <end position="12"/>
    </location>
</feature>
<dbReference type="EMBL" id="KK121590">
    <property type="protein sequence ID" value="KFM80817.1"/>
    <property type="molecule type" value="Genomic_DNA"/>
</dbReference>
<dbReference type="InterPro" id="IPR036855">
    <property type="entry name" value="Znf_CCCH_sf"/>
</dbReference>
<evidence type="ECO:0000256" key="1">
    <source>
        <dbReference type="ARBA" id="ARBA00022723"/>
    </source>
</evidence>
<dbReference type="Gene3D" id="4.10.1000.10">
    <property type="entry name" value="Zinc finger, CCCH-type"/>
    <property type="match status" value="1"/>
</dbReference>
<evidence type="ECO:0000313" key="8">
    <source>
        <dbReference type="Proteomes" id="UP000054359"/>
    </source>
</evidence>
<evidence type="ECO:0000313" key="7">
    <source>
        <dbReference type="EMBL" id="KFM80817.1"/>
    </source>
</evidence>
<dbReference type="PANTHER" id="PTHR46582:SF1">
    <property type="entry name" value="ZINC FINGER CCCH DOMAIN-CONTAINING PROTEIN 18"/>
    <property type="match status" value="1"/>
</dbReference>
<feature type="compositionally biased region" description="Basic and acidic residues" evidence="5">
    <location>
        <begin position="514"/>
        <end position="529"/>
    </location>
</feature>
<accession>A0A087UTX8</accession>
<evidence type="ECO:0000256" key="4">
    <source>
        <dbReference type="PROSITE-ProRule" id="PRU00723"/>
    </source>
</evidence>
<feature type="region of interest" description="Disordered" evidence="5">
    <location>
        <begin position="360"/>
        <end position="533"/>
    </location>
</feature>
<dbReference type="GO" id="GO:0008270">
    <property type="term" value="F:zinc ion binding"/>
    <property type="evidence" value="ECO:0007669"/>
    <property type="project" value="UniProtKB-KW"/>
</dbReference>
<feature type="compositionally biased region" description="Low complexity" evidence="5">
    <location>
        <begin position="456"/>
        <end position="501"/>
    </location>
</feature>
<reference evidence="7 8" key="1">
    <citation type="submission" date="2013-11" db="EMBL/GenBank/DDBJ databases">
        <title>Genome sequencing of Stegodyphus mimosarum.</title>
        <authorList>
            <person name="Bechsgaard J."/>
        </authorList>
    </citation>
    <scope>NUCLEOTIDE SEQUENCE [LARGE SCALE GENOMIC DNA]</scope>
</reference>
<proteinExistence type="predicted"/>
<dbReference type="PANTHER" id="PTHR46582">
    <property type="entry name" value="ZINC FINGER CCCH DOMAIN-CONTAINING PROTEIN 18"/>
    <property type="match status" value="1"/>
</dbReference>
<name>A0A087UTX8_STEMI</name>
<organism evidence="7 8">
    <name type="scientific">Stegodyphus mimosarum</name>
    <name type="common">African social velvet spider</name>
    <dbReference type="NCBI Taxonomy" id="407821"/>
    <lineage>
        <taxon>Eukaryota</taxon>
        <taxon>Metazoa</taxon>
        <taxon>Ecdysozoa</taxon>
        <taxon>Arthropoda</taxon>
        <taxon>Chelicerata</taxon>
        <taxon>Arachnida</taxon>
        <taxon>Araneae</taxon>
        <taxon>Araneomorphae</taxon>
        <taxon>Entelegynae</taxon>
        <taxon>Eresoidea</taxon>
        <taxon>Eresidae</taxon>
        <taxon>Stegodyphus</taxon>
    </lineage>
</organism>
<keyword evidence="8" id="KW-1185">Reference proteome</keyword>
<dbReference type="InterPro" id="IPR000571">
    <property type="entry name" value="Znf_CCCH"/>
</dbReference>
<feature type="region of interest" description="Disordered" evidence="5">
    <location>
        <begin position="309"/>
        <end position="346"/>
    </location>
</feature>
<feature type="region of interest" description="Disordered" evidence="5">
    <location>
        <begin position="654"/>
        <end position="675"/>
    </location>
</feature>
<feature type="zinc finger region" description="C3H1-type" evidence="4">
    <location>
        <begin position="104"/>
        <end position="130"/>
    </location>
</feature>
<feature type="compositionally biased region" description="Basic and acidic residues" evidence="5">
    <location>
        <begin position="51"/>
        <end position="62"/>
    </location>
</feature>
<evidence type="ECO:0000256" key="2">
    <source>
        <dbReference type="ARBA" id="ARBA00022771"/>
    </source>
</evidence>
<feature type="compositionally biased region" description="Acidic residues" evidence="5">
    <location>
        <begin position="74"/>
        <end position="93"/>
    </location>
</feature>
<dbReference type="STRING" id="407821.A0A087UTX8"/>
<dbReference type="PROSITE" id="PS50103">
    <property type="entry name" value="ZF_C3H1"/>
    <property type="match status" value="1"/>
</dbReference>
<feature type="compositionally biased region" description="Basic and acidic residues" evidence="5">
    <location>
        <begin position="309"/>
        <end position="332"/>
    </location>
</feature>
<keyword evidence="2 4" id="KW-0863">Zinc-finger</keyword>
<dbReference type="InterPro" id="IPR052647">
    <property type="entry name" value="Zinc_finger_CCCH-type"/>
</dbReference>
<dbReference type="Pfam" id="PF00642">
    <property type="entry name" value="zf-CCCH"/>
    <property type="match status" value="1"/>
</dbReference>
<dbReference type="GO" id="GO:0071011">
    <property type="term" value="C:precatalytic spliceosome"/>
    <property type="evidence" value="ECO:0007669"/>
    <property type="project" value="TreeGrafter"/>
</dbReference>
<dbReference type="GO" id="GO:0003723">
    <property type="term" value="F:RNA binding"/>
    <property type="evidence" value="ECO:0007669"/>
    <property type="project" value="TreeGrafter"/>
</dbReference>
<protein>
    <submittedName>
        <fullName evidence="7">Zinc finger CCCH domain-containing protein 18</fullName>
    </submittedName>
</protein>
<feature type="compositionally biased region" description="Basic and acidic residues" evidence="5">
    <location>
        <begin position="24"/>
        <end position="36"/>
    </location>
</feature>
<feature type="compositionally biased region" description="Basic residues" evidence="5">
    <location>
        <begin position="367"/>
        <end position="380"/>
    </location>
</feature>
<evidence type="ECO:0000259" key="6">
    <source>
        <dbReference type="PROSITE" id="PS50103"/>
    </source>
</evidence>
<feature type="domain" description="C3H1-type" evidence="6">
    <location>
        <begin position="104"/>
        <end position="130"/>
    </location>
</feature>
<dbReference type="AlphaFoldDB" id="A0A087UTX8"/>
<feature type="non-terminal residue" evidence="7">
    <location>
        <position position="700"/>
    </location>
</feature>
<dbReference type="OrthoDB" id="10072532at2759"/>
<evidence type="ECO:0000256" key="5">
    <source>
        <dbReference type="SAM" id="MobiDB-lite"/>
    </source>
</evidence>
<evidence type="ECO:0000256" key="3">
    <source>
        <dbReference type="ARBA" id="ARBA00022833"/>
    </source>
</evidence>
<keyword evidence="1 4" id="KW-0479">Metal-binding</keyword>
<sequence>MEGELDFEEEEDIKPTLCVSETECAEKEETDSHAQKDVLTQQTPCGDEDGERSPSLEMKEGKTAVLAGKKSDLMEEGEDDGEISDDDDLEEGEVKDGSPSPKHPARAVCKFYNRGKCTYGNLCRFLHLSVNNKGNYNMFAGNPRYSPYGLPANSPGNALCPSSLSAGIISQINQRGGPRGGPDFLPVPPPLPPPPPPTPVETAWERGLREAKELVKKANERKKEEPDFEEKRLNLSIDINEKYLPDIDKENENYIEKSYNRSRPKNDIHYSKYDESNEVFDNGEREAREHWRGGRFENFEIRWTRSRTQDMHMDRRDRERSRGRRVSSEREKKTSKHSRGNERWRDERLFEIQTRSRGDEWVDPWRRSKTPKGSGRRSRSRSGSPYSSVSSYSYSDRSSRSSCSYSRSSSRSSCASSRSPSVLQKRKLSPDIEGPNMSPKGPNSRFATIKKKPGARSSSSRSHSVSRTPSASRSRSYSRSLSMDSVSSASSSITRSSSGSRSEGKRHTHISAFRKQEEKPSPLIEKSDSKGASASLYEEIQRIRQYDKMKDSTVEVPHINASLPSLPEPPPLPVETPTPFPSFQHLLPPPDRVTKDPPLKGLHKQQIKLTLLNKPAVSKLTSLPKKELDVNKVKPDELCKTGFGVHSGIKRPVSPSSFGIGGKTGPTLIPKKSASSRRDELLKQLKAVEDAIARKRAKFC</sequence>
<gene>
    <name evidence="7" type="ORF">X975_11054</name>
</gene>
<dbReference type="SUPFAM" id="SSF90229">
    <property type="entry name" value="CCCH zinc finger"/>
    <property type="match status" value="1"/>
</dbReference>
<keyword evidence="3 4" id="KW-0862">Zinc</keyword>
<feature type="compositionally biased region" description="Low complexity" evidence="5">
    <location>
        <begin position="381"/>
        <end position="422"/>
    </location>
</feature>
<dbReference type="Proteomes" id="UP000054359">
    <property type="component" value="Unassembled WGS sequence"/>
</dbReference>
<dbReference type="OMA" id="PYRNYRR"/>
<feature type="region of interest" description="Disordered" evidence="5">
    <location>
        <begin position="1"/>
        <end position="105"/>
    </location>
</feature>